<name>A0AAD7WCX2_9TELE</name>
<sequence length="159" mass="17550">MSTSQLEAVATSPARSRAGRRPMASVAGVQYGCRHTELVWVSDRSNPHARFPGTALRRCQHAHTGPLPICHRSSTSDSTPYCEATCAPDPVSRALALPLTDGTASTDLQRRSCRSNRHKLYRHKLCQTDVPIHSVPKCASITWKLKSFKGRRDDIEDGE</sequence>
<protein>
    <submittedName>
        <fullName evidence="2">Uncharacterized protein</fullName>
    </submittedName>
</protein>
<feature type="region of interest" description="Disordered" evidence="1">
    <location>
        <begin position="1"/>
        <end position="23"/>
    </location>
</feature>
<evidence type="ECO:0000313" key="3">
    <source>
        <dbReference type="Proteomes" id="UP001221898"/>
    </source>
</evidence>
<dbReference type="EMBL" id="JAINUG010000145">
    <property type="protein sequence ID" value="KAJ8392501.1"/>
    <property type="molecule type" value="Genomic_DNA"/>
</dbReference>
<accession>A0AAD7WCX2</accession>
<evidence type="ECO:0000256" key="1">
    <source>
        <dbReference type="SAM" id="MobiDB-lite"/>
    </source>
</evidence>
<keyword evidence="3" id="KW-1185">Reference proteome</keyword>
<gene>
    <name evidence="2" type="ORF">AAFF_G00073790</name>
</gene>
<organism evidence="2 3">
    <name type="scientific">Aldrovandia affinis</name>
    <dbReference type="NCBI Taxonomy" id="143900"/>
    <lineage>
        <taxon>Eukaryota</taxon>
        <taxon>Metazoa</taxon>
        <taxon>Chordata</taxon>
        <taxon>Craniata</taxon>
        <taxon>Vertebrata</taxon>
        <taxon>Euteleostomi</taxon>
        <taxon>Actinopterygii</taxon>
        <taxon>Neopterygii</taxon>
        <taxon>Teleostei</taxon>
        <taxon>Notacanthiformes</taxon>
        <taxon>Halosauridae</taxon>
        <taxon>Aldrovandia</taxon>
    </lineage>
</organism>
<reference evidence="2" key="1">
    <citation type="journal article" date="2023" name="Science">
        <title>Genome structures resolve the early diversification of teleost fishes.</title>
        <authorList>
            <person name="Parey E."/>
            <person name="Louis A."/>
            <person name="Montfort J."/>
            <person name="Bouchez O."/>
            <person name="Roques C."/>
            <person name="Iampietro C."/>
            <person name="Lluch J."/>
            <person name="Castinel A."/>
            <person name="Donnadieu C."/>
            <person name="Desvignes T."/>
            <person name="Floi Bucao C."/>
            <person name="Jouanno E."/>
            <person name="Wen M."/>
            <person name="Mejri S."/>
            <person name="Dirks R."/>
            <person name="Jansen H."/>
            <person name="Henkel C."/>
            <person name="Chen W.J."/>
            <person name="Zahm M."/>
            <person name="Cabau C."/>
            <person name="Klopp C."/>
            <person name="Thompson A.W."/>
            <person name="Robinson-Rechavi M."/>
            <person name="Braasch I."/>
            <person name="Lecointre G."/>
            <person name="Bobe J."/>
            <person name="Postlethwait J.H."/>
            <person name="Berthelot C."/>
            <person name="Roest Crollius H."/>
            <person name="Guiguen Y."/>
        </authorList>
    </citation>
    <scope>NUCLEOTIDE SEQUENCE</scope>
    <source>
        <strain evidence="2">NC1722</strain>
    </source>
</reference>
<evidence type="ECO:0000313" key="2">
    <source>
        <dbReference type="EMBL" id="KAJ8392501.1"/>
    </source>
</evidence>
<proteinExistence type="predicted"/>
<comment type="caution">
    <text evidence="2">The sequence shown here is derived from an EMBL/GenBank/DDBJ whole genome shotgun (WGS) entry which is preliminary data.</text>
</comment>
<dbReference type="AlphaFoldDB" id="A0AAD7WCX2"/>
<dbReference type="Proteomes" id="UP001221898">
    <property type="component" value="Unassembled WGS sequence"/>
</dbReference>